<reference evidence="2 3" key="1">
    <citation type="journal article" date="2019" name="Int. J. Syst. Evol. Microbiol.">
        <title>Rufibacter sediminis sp. nov., isolated from freshwater lake sediment.</title>
        <authorList>
            <person name="Qu J.H."/>
            <person name="Zhang L.J."/>
            <person name="Fu Y.H."/>
            <person name="Li H.F."/>
        </authorList>
    </citation>
    <scope>NUCLEOTIDE SEQUENCE [LARGE SCALE GENOMIC DNA]</scope>
    <source>
        <strain evidence="2 3">H-1</strain>
    </source>
</reference>
<organism evidence="2 3">
    <name type="scientific">Rufibacter sediminis</name>
    <dbReference type="NCBI Taxonomy" id="2762756"/>
    <lineage>
        <taxon>Bacteria</taxon>
        <taxon>Pseudomonadati</taxon>
        <taxon>Bacteroidota</taxon>
        <taxon>Cytophagia</taxon>
        <taxon>Cytophagales</taxon>
        <taxon>Hymenobacteraceae</taxon>
        <taxon>Rufibacter</taxon>
    </lineage>
</organism>
<dbReference type="InterPro" id="IPR009061">
    <property type="entry name" value="DNA-bd_dom_put_sf"/>
</dbReference>
<dbReference type="InterPro" id="IPR041657">
    <property type="entry name" value="HTH_17"/>
</dbReference>
<name>A0ABR6VT84_9BACT</name>
<evidence type="ECO:0000313" key="3">
    <source>
        <dbReference type="Proteomes" id="UP000659698"/>
    </source>
</evidence>
<protein>
    <submittedName>
        <fullName evidence="2">Helix-turn-helix domain-containing protein</fullName>
    </submittedName>
</protein>
<evidence type="ECO:0000313" key="2">
    <source>
        <dbReference type="EMBL" id="MBC3539811.1"/>
    </source>
</evidence>
<dbReference type="Proteomes" id="UP000659698">
    <property type="component" value="Unassembled WGS sequence"/>
</dbReference>
<evidence type="ECO:0000259" key="1">
    <source>
        <dbReference type="Pfam" id="PF12728"/>
    </source>
</evidence>
<accession>A0ABR6VT84</accession>
<sequence length="102" mass="11930">MFPTVSSDSERLANIEKALEKSLILQKEVLTQEEVVIYTGYSSSYLYKLTSSNSIPHYKPLGNKLYFKRAELDEWMLSNRNKTVEEIKEEASSFLKKKKNRF</sequence>
<comment type="caution">
    <text evidence="2">The sequence shown here is derived from an EMBL/GenBank/DDBJ whole genome shotgun (WGS) entry which is preliminary data.</text>
</comment>
<dbReference type="Pfam" id="PF12728">
    <property type="entry name" value="HTH_17"/>
    <property type="match status" value="1"/>
</dbReference>
<feature type="domain" description="Helix-turn-helix" evidence="1">
    <location>
        <begin position="29"/>
        <end position="79"/>
    </location>
</feature>
<keyword evidence="3" id="KW-1185">Reference proteome</keyword>
<dbReference type="SUPFAM" id="SSF46955">
    <property type="entry name" value="Putative DNA-binding domain"/>
    <property type="match status" value="1"/>
</dbReference>
<dbReference type="InterPro" id="IPR010093">
    <property type="entry name" value="SinI_DNA-bd"/>
</dbReference>
<dbReference type="EMBL" id="JACOAF010000021">
    <property type="protein sequence ID" value="MBC3539811.1"/>
    <property type="molecule type" value="Genomic_DNA"/>
</dbReference>
<dbReference type="NCBIfam" id="TIGR01764">
    <property type="entry name" value="excise"/>
    <property type="match status" value="1"/>
</dbReference>
<gene>
    <name evidence="2" type="ORF">H7U12_08965</name>
</gene>
<proteinExistence type="predicted"/>